<dbReference type="PANTHER" id="PTHR38590:SF1">
    <property type="entry name" value="BLL0828 PROTEIN"/>
    <property type="match status" value="1"/>
</dbReference>
<sequence>MKRKVSVLFSRGIRIFLTLSSKRKNISINQIKNFKPVKPAKNNYYGYNKKPRPFANYLRKNMTKAEACLWKYALKARQMRGYQFRRQRPVLDYIVDFMCKELKLIIEVDGITHHWEEVKKNDKIRQEKLEKAGFILLRFDDEEVLNHINTVIYEIEAVIEKIERSTPYPRQRGI</sequence>
<dbReference type="EMBL" id="JAUJEA010000003">
    <property type="protein sequence ID" value="MDN5201909.1"/>
    <property type="molecule type" value="Genomic_DNA"/>
</dbReference>
<dbReference type="PANTHER" id="PTHR38590">
    <property type="entry name" value="BLL0828 PROTEIN"/>
    <property type="match status" value="1"/>
</dbReference>
<accession>A0ABT8KMF3</accession>
<dbReference type="Pfam" id="PF04480">
    <property type="entry name" value="DUF559"/>
    <property type="match status" value="1"/>
</dbReference>
<dbReference type="InterPro" id="IPR047216">
    <property type="entry name" value="Endonuclease_DUF559_bact"/>
</dbReference>
<comment type="caution">
    <text evidence="2">The sequence shown here is derived from an EMBL/GenBank/DDBJ whole genome shotgun (WGS) entry which is preliminary data.</text>
</comment>
<dbReference type="Gene3D" id="3.40.960.10">
    <property type="entry name" value="VSR Endonuclease"/>
    <property type="match status" value="1"/>
</dbReference>
<dbReference type="Proteomes" id="UP001172082">
    <property type="component" value="Unassembled WGS sequence"/>
</dbReference>
<evidence type="ECO:0000259" key="1">
    <source>
        <dbReference type="Pfam" id="PF04480"/>
    </source>
</evidence>
<evidence type="ECO:0000313" key="3">
    <source>
        <dbReference type="Proteomes" id="UP001172082"/>
    </source>
</evidence>
<name>A0ABT8KMF3_9BACT</name>
<organism evidence="2 3">
    <name type="scientific">Splendidivirga corallicola</name>
    <dbReference type="NCBI Taxonomy" id="3051826"/>
    <lineage>
        <taxon>Bacteria</taxon>
        <taxon>Pseudomonadati</taxon>
        <taxon>Bacteroidota</taxon>
        <taxon>Cytophagia</taxon>
        <taxon>Cytophagales</taxon>
        <taxon>Splendidivirgaceae</taxon>
        <taxon>Splendidivirga</taxon>
    </lineage>
</organism>
<evidence type="ECO:0000313" key="2">
    <source>
        <dbReference type="EMBL" id="MDN5201909.1"/>
    </source>
</evidence>
<dbReference type="RefSeq" id="WP_346751933.1">
    <property type="nucleotide sequence ID" value="NZ_JAUJEA010000003.1"/>
</dbReference>
<protein>
    <submittedName>
        <fullName evidence="2">DUF559 domain-containing protein</fullName>
    </submittedName>
</protein>
<dbReference type="CDD" id="cd01038">
    <property type="entry name" value="Endonuclease_DUF559"/>
    <property type="match status" value="1"/>
</dbReference>
<gene>
    <name evidence="2" type="ORF">QQ008_11060</name>
</gene>
<dbReference type="InterPro" id="IPR011335">
    <property type="entry name" value="Restrct_endonuc-II-like"/>
</dbReference>
<proteinExistence type="predicted"/>
<dbReference type="InterPro" id="IPR007569">
    <property type="entry name" value="DUF559"/>
</dbReference>
<reference evidence="2" key="1">
    <citation type="submission" date="2023-06" db="EMBL/GenBank/DDBJ databases">
        <title>Genomic of Parafulvivirga corallium.</title>
        <authorList>
            <person name="Wang G."/>
        </authorList>
    </citation>
    <scope>NUCLEOTIDE SEQUENCE</scope>
    <source>
        <strain evidence="2">BMA10</strain>
    </source>
</reference>
<feature type="domain" description="DUF559" evidence="1">
    <location>
        <begin position="53"/>
        <end position="159"/>
    </location>
</feature>
<dbReference type="SUPFAM" id="SSF52980">
    <property type="entry name" value="Restriction endonuclease-like"/>
    <property type="match status" value="1"/>
</dbReference>
<keyword evidence="3" id="KW-1185">Reference proteome</keyword>